<dbReference type="Pfam" id="PF10537">
    <property type="entry name" value="WAC_Acf1_DNA_bd"/>
    <property type="match status" value="1"/>
</dbReference>
<keyword evidence="3 4" id="KW-0539">Nucleus</keyword>
<proteinExistence type="predicted"/>
<evidence type="ECO:0000256" key="2">
    <source>
        <dbReference type="ARBA" id="ARBA00023054"/>
    </source>
</evidence>
<dbReference type="GO" id="GO:0005634">
    <property type="term" value="C:nucleus"/>
    <property type="evidence" value="ECO:0007669"/>
    <property type="project" value="UniProtKB-SubCell"/>
</dbReference>
<sequence length="1039" mass="119024">MVQFKRKPVQYVPHPKRLKENDEVFFIQQTGEIFRDYEAYLQRRDFYLQKKFTCEITGRSGLSFFDALESEMEETRIVDDNFPEPLREPVLRRVQFSTISRIDDLVTLAYDEFKEDFFPGETVIVLLPSGDRTVGQVREKTTMSALTNPDGSVERPAQSRYFIRVLANRPDLPKETYLDGSNLTRDKKFFTKNMLRAFLKQTLSRASWVGAPWNVKPGIAREYSINIDIPPHLAQSEIQAMRFAERERKLGSKRAGIQNHITIYQGPPEDRSPDFSTHSGKSKHRSVSNPNMHPQQHFHQGHPMPHMHGQPQFVPYQAYGAPPGAMLHIPYSQFEPPSVPVQQLYGNQYAHQPIQVPIYQPESPRSPRVPTPPRNPTPPPPPIKYPIEDLDITPKEDVVARPQLKYLTTETAEMSSSDSEHEERTELQPNSVGPLLEIWNTLNVHKEVFTLDSFTIDDFLDAMDFSSDELDCELFVEIHCAVLSILVNPQGHVLAQLPQFEESSDESESESEESDEPSPEPEPVPVRTTRGSLRKQEIERLRALRTPTPDPNAPTHRAPELLENYGWIERLKARDFRAGGWEVIMIGVLWQLSLDEREKKNCEPVLRYLAPLDVEPTQETTREHYATMDINLRIQALETITMLAVRTKPIREYMEQMSEQMTEFRKQKIDCQRKRKVFMEELREVDDKRKTLQTEIVEKNLAAETNGDAKPVNGAADEEKSPPPEIKDTDSEETEDEMPTRTLRRADERKRKREEEITRKEQEKKAKADAKSSKQDTALAKLMKQIDGKRAAIKGCEDQIATIDDHLRETNIQRTKQLGRDRFWNRYYWFERNGMSFAPSDDESCPYGYKNGRLWIQGPDASELAGFIDLPPADMADYKKRIGMTVPQRRDKEEGATRLPDANHWGYLDSPTDLAALIDWLDDRGLREKTLRKELVTWRVSIAQCMTAMHAHRDAAAAKRAAASEDGATRVSTRTKTYADLGATRHRCLMWRNGAAVERLGHRHGEPGGKKIAKGKKGEVKAVGKSAKLVTRGTRSGRG</sequence>
<dbReference type="PROSITE" id="PS50827">
    <property type="entry name" value="DDT"/>
    <property type="match status" value="1"/>
</dbReference>
<feature type="region of interest" description="Disordered" evidence="6">
    <location>
        <begin position="410"/>
        <end position="429"/>
    </location>
</feature>
<feature type="compositionally biased region" description="Pro residues" evidence="6">
    <location>
        <begin position="367"/>
        <end position="384"/>
    </location>
</feature>
<evidence type="ECO:0008006" key="12">
    <source>
        <dbReference type="Google" id="ProtNLM"/>
    </source>
</evidence>
<reference evidence="11" key="2">
    <citation type="submission" date="2020-04" db="EMBL/GenBank/DDBJ databases">
        <authorList>
            <consortium name="NCBI Genome Project"/>
        </authorList>
    </citation>
    <scope>NUCLEOTIDE SEQUENCE</scope>
    <source>
        <strain evidence="11">CBS 781.70</strain>
    </source>
</reference>
<evidence type="ECO:0000259" key="8">
    <source>
        <dbReference type="PROSITE" id="PS51136"/>
    </source>
</evidence>
<feature type="compositionally biased region" description="Basic and acidic residues" evidence="6">
    <location>
        <begin position="744"/>
        <end position="774"/>
    </location>
</feature>
<dbReference type="RefSeq" id="XP_033534171.1">
    <property type="nucleotide sequence ID" value="XM_033675339.1"/>
</dbReference>
<organism evidence="9">
    <name type="scientific">Eremomyces bilateralis CBS 781.70</name>
    <dbReference type="NCBI Taxonomy" id="1392243"/>
    <lineage>
        <taxon>Eukaryota</taxon>
        <taxon>Fungi</taxon>
        <taxon>Dikarya</taxon>
        <taxon>Ascomycota</taxon>
        <taxon>Pezizomycotina</taxon>
        <taxon>Dothideomycetes</taxon>
        <taxon>Dothideomycetes incertae sedis</taxon>
        <taxon>Eremomycetales</taxon>
        <taxon>Eremomycetaceae</taxon>
        <taxon>Eremomyces</taxon>
    </lineage>
</organism>
<dbReference type="PANTHER" id="PTHR32075:SF6">
    <property type="entry name" value="ISWI CHROMATIN-REMODELING COMPLEX SUBUNIT YPL216W-RELATED"/>
    <property type="match status" value="1"/>
</dbReference>
<dbReference type="InterPro" id="IPR013136">
    <property type="entry name" value="WSTF_Acf1_Cbp146"/>
</dbReference>
<feature type="domain" description="WAC" evidence="8">
    <location>
        <begin position="22"/>
        <end position="132"/>
    </location>
</feature>
<evidence type="ECO:0000256" key="4">
    <source>
        <dbReference type="PROSITE-ProRule" id="PRU00475"/>
    </source>
</evidence>
<reference evidence="11" key="3">
    <citation type="submission" date="2025-04" db="UniProtKB">
        <authorList>
            <consortium name="RefSeq"/>
        </authorList>
    </citation>
    <scope>IDENTIFICATION</scope>
    <source>
        <strain evidence="11">CBS 781.70</strain>
    </source>
</reference>
<keyword evidence="2 5" id="KW-0175">Coiled coil</keyword>
<dbReference type="Pfam" id="PF15613">
    <property type="entry name" value="WSD"/>
    <property type="match status" value="1"/>
</dbReference>
<dbReference type="InterPro" id="IPR018501">
    <property type="entry name" value="DDT_dom"/>
</dbReference>
<dbReference type="PROSITE" id="PS51136">
    <property type="entry name" value="WAC"/>
    <property type="match status" value="1"/>
</dbReference>
<evidence type="ECO:0000256" key="1">
    <source>
        <dbReference type="ARBA" id="ARBA00004123"/>
    </source>
</evidence>
<dbReference type="InterPro" id="IPR028942">
    <property type="entry name" value="WHIM1_dom"/>
</dbReference>
<name>A0A6G1G3P7_9PEZI</name>
<dbReference type="AlphaFoldDB" id="A0A6G1G3P7"/>
<comment type="subcellular location">
    <subcellularLocation>
        <location evidence="1 4">Nucleus</location>
    </subcellularLocation>
</comment>
<gene>
    <name evidence="9 11" type="ORF">P152DRAFT_342432</name>
</gene>
<evidence type="ECO:0000256" key="3">
    <source>
        <dbReference type="ARBA" id="ARBA00023242"/>
    </source>
</evidence>
<protein>
    <recommendedName>
        <fullName evidence="12">WAC domain-containing protein</fullName>
    </recommendedName>
</protein>
<accession>A0A6G1G3P7</accession>
<dbReference type="GO" id="GO:0031509">
    <property type="term" value="P:subtelomeric heterochromatin formation"/>
    <property type="evidence" value="ECO:0007669"/>
    <property type="project" value="TreeGrafter"/>
</dbReference>
<evidence type="ECO:0000259" key="7">
    <source>
        <dbReference type="PROSITE" id="PS50827"/>
    </source>
</evidence>
<evidence type="ECO:0000313" key="11">
    <source>
        <dbReference type="RefSeq" id="XP_033534171.1"/>
    </source>
</evidence>
<dbReference type="Pfam" id="PF02791">
    <property type="entry name" value="DDT"/>
    <property type="match status" value="1"/>
</dbReference>
<dbReference type="Proteomes" id="UP000504638">
    <property type="component" value="Unplaced"/>
</dbReference>
<dbReference type="Pfam" id="PF15612">
    <property type="entry name" value="WHIM1"/>
    <property type="match status" value="1"/>
</dbReference>
<feature type="region of interest" description="Disordered" evidence="6">
    <location>
        <begin position="699"/>
        <end position="776"/>
    </location>
</feature>
<evidence type="ECO:0000256" key="6">
    <source>
        <dbReference type="SAM" id="MobiDB-lite"/>
    </source>
</evidence>
<dbReference type="EMBL" id="ML975157">
    <property type="protein sequence ID" value="KAF1812540.1"/>
    <property type="molecule type" value="Genomic_DNA"/>
</dbReference>
<feature type="domain" description="DDT" evidence="7">
    <location>
        <begin position="429"/>
        <end position="492"/>
    </location>
</feature>
<feature type="region of interest" description="Disordered" evidence="6">
    <location>
        <begin position="359"/>
        <end position="388"/>
    </location>
</feature>
<feature type="region of interest" description="Disordered" evidence="6">
    <location>
        <begin position="263"/>
        <end position="307"/>
    </location>
</feature>
<feature type="region of interest" description="Disordered" evidence="6">
    <location>
        <begin position="499"/>
        <end position="532"/>
    </location>
</feature>
<dbReference type="GO" id="GO:0000785">
    <property type="term" value="C:chromatin"/>
    <property type="evidence" value="ECO:0007669"/>
    <property type="project" value="UniProtKB-ARBA"/>
</dbReference>
<feature type="region of interest" description="Disordered" evidence="6">
    <location>
        <begin position="1003"/>
        <end position="1039"/>
    </location>
</feature>
<feature type="compositionally biased region" description="Acidic residues" evidence="6">
    <location>
        <begin position="502"/>
        <end position="519"/>
    </location>
</feature>
<dbReference type="GO" id="GO:0000781">
    <property type="term" value="C:chromosome, telomeric region"/>
    <property type="evidence" value="ECO:0007669"/>
    <property type="project" value="GOC"/>
</dbReference>
<feature type="compositionally biased region" description="Polar residues" evidence="6">
    <location>
        <begin position="287"/>
        <end position="298"/>
    </location>
</feature>
<dbReference type="PANTHER" id="PTHR32075">
    <property type="entry name" value="ISWI CHROMATIN-REMODELING COMPLEX SUBUNIT YPL216W-RELATED"/>
    <property type="match status" value="1"/>
</dbReference>
<reference evidence="9 11" key="1">
    <citation type="submission" date="2020-01" db="EMBL/GenBank/DDBJ databases">
        <authorList>
            <consortium name="DOE Joint Genome Institute"/>
            <person name="Haridas S."/>
            <person name="Albert R."/>
            <person name="Binder M."/>
            <person name="Bloem J."/>
            <person name="Labutti K."/>
            <person name="Salamov A."/>
            <person name="Andreopoulos B."/>
            <person name="Baker S.E."/>
            <person name="Barry K."/>
            <person name="Bills G."/>
            <person name="Bluhm B.H."/>
            <person name="Cannon C."/>
            <person name="Castanera R."/>
            <person name="Culley D.E."/>
            <person name="Daum C."/>
            <person name="Ezra D."/>
            <person name="Gonzalez J.B."/>
            <person name="Henrissat B."/>
            <person name="Kuo A."/>
            <person name="Liang C."/>
            <person name="Lipzen A."/>
            <person name="Lutzoni F."/>
            <person name="Magnuson J."/>
            <person name="Mondo S."/>
            <person name="Nolan M."/>
            <person name="Ohm R."/>
            <person name="Pangilinan J."/>
            <person name="Park H.-J."/>
            <person name="Ramirez L."/>
            <person name="Alfaro M."/>
            <person name="Sun H."/>
            <person name="Tritt A."/>
            <person name="Yoshinaga Y."/>
            <person name="Zwiers L.-H."/>
            <person name="Turgeon B.G."/>
            <person name="Goodwin S.B."/>
            <person name="Spatafora J.W."/>
            <person name="Crous P.W."/>
            <person name="Grigoriev I.V."/>
        </authorList>
    </citation>
    <scope>NUCLEOTIDE SEQUENCE</scope>
    <source>
        <strain evidence="9 11">CBS 781.70</strain>
    </source>
</reference>
<evidence type="ECO:0000256" key="5">
    <source>
        <dbReference type="SAM" id="Coils"/>
    </source>
</evidence>
<keyword evidence="10" id="KW-1185">Reference proteome</keyword>
<dbReference type="OrthoDB" id="332390at2759"/>
<dbReference type="GeneID" id="54415909"/>
<dbReference type="InterPro" id="IPR028941">
    <property type="entry name" value="WHIM2_dom"/>
</dbReference>
<evidence type="ECO:0000313" key="10">
    <source>
        <dbReference type="Proteomes" id="UP000504638"/>
    </source>
</evidence>
<evidence type="ECO:0000313" key="9">
    <source>
        <dbReference type="EMBL" id="KAF1812540.1"/>
    </source>
</evidence>
<feature type="coiled-coil region" evidence="5">
    <location>
        <begin position="654"/>
        <end position="695"/>
    </location>
</feature>
<feature type="compositionally biased region" description="Basic and acidic residues" evidence="6">
    <location>
        <begin position="717"/>
        <end position="729"/>
    </location>
</feature>